<proteinExistence type="predicted"/>
<comment type="caution">
    <text evidence="1">The sequence shown here is derived from an EMBL/GenBank/DDBJ whole genome shotgun (WGS) entry which is preliminary data.</text>
</comment>
<accession>A0A9D4RL04</accession>
<dbReference type="Proteomes" id="UP000828390">
    <property type="component" value="Unassembled WGS sequence"/>
</dbReference>
<evidence type="ECO:0000313" key="1">
    <source>
        <dbReference type="EMBL" id="KAH3872701.1"/>
    </source>
</evidence>
<dbReference type="AlphaFoldDB" id="A0A9D4RL04"/>
<evidence type="ECO:0000313" key="2">
    <source>
        <dbReference type="Proteomes" id="UP000828390"/>
    </source>
</evidence>
<dbReference type="EMBL" id="JAIWYP010000002">
    <property type="protein sequence ID" value="KAH3872701.1"/>
    <property type="molecule type" value="Genomic_DNA"/>
</dbReference>
<reference evidence="1" key="1">
    <citation type="journal article" date="2019" name="bioRxiv">
        <title>The Genome of the Zebra Mussel, Dreissena polymorpha: A Resource for Invasive Species Research.</title>
        <authorList>
            <person name="McCartney M.A."/>
            <person name="Auch B."/>
            <person name="Kono T."/>
            <person name="Mallez S."/>
            <person name="Zhang Y."/>
            <person name="Obille A."/>
            <person name="Becker A."/>
            <person name="Abrahante J.E."/>
            <person name="Garbe J."/>
            <person name="Badalamenti J.P."/>
            <person name="Herman A."/>
            <person name="Mangelson H."/>
            <person name="Liachko I."/>
            <person name="Sullivan S."/>
            <person name="Sone E.D."/>
            <person name="Koren S."/>
            <person name="Silverstein K.A.T."/>
            <person name="Beckman K.B."/>
            <person name="Gohl D.M."/>
        </authorList>
    </citation>
    <scope>NUCLEOTIDE SEQUENCE</scope>
    <source>
        <strain evidence="1">Duluth1</strain>
        <tissue evidence="1">Whole animal</tissue>
    </source>
</reference>
<sequence>MTFLNVNQATGCLHRTANIWKMHRLNAKRKFVYQMDPQGMQVDSKYRIILFGKQFVLTS</sequence>
<organism evidence="1 2">
    <name type="scientific">Dreissena polymorpha</name>
    <name type="common">Zebra mussel</name>
    <name type="synonym">Mytilus polymorpha</name>
    <dbReference type="NCBI Taxonomy" id="45954"/>
    <lineage>
        <taxon>Eukaryota</taxon>
        <taxon>Metazoa</taxon>
        <taxon>Spiralia</taxon>
        <taxon>Lophotrochozoa</taxon>
        <taxon>Mollusca</taxon>
        <taxon>Bivalvia</taxon>
        <taxon>Autobranchia</taxon>
        <taxon>Heteroconchia</taxon>
        <taxon>Euheterodonta</taxon>
        <taxon>Imparidentia</taxon>
        <taxon>Neoheterodontei</taxon>
        <taxon>Myida</taxon>
        <taxon>Dreissenoidea</taxon>
        <taxon>Dreissenidae</taxon>
        <taxon>Dreissena</taxon>
    </lineage>
</organism>
<name>A0A9D4RL04_DREPO</name>
<protein>
    <submittedName>
        <fullName evidence="1">Uncharacterized protein</fullName>
    </submittedName>
</protein>
<keyword evidence="2" id="KW-1185">Reference proteome</keyword>
<reference evidence="1" key="2">
    <citation type="submission" date="2020-11" db="EMBL/GenBank/DDBJ databases">
        <authorList>
            <person name="McCartney M.A."/>
            <person name="Auch B."/>
            <person name="Kono T."/>
            <person name="Mallez S."/>
            <person name="Becker A."/>
            <person name="Gohl D.M."/>
            <person name="Silverstein K.A.T."/>
            <person name="Koren S."/>
            <person name="Bechman K.B."/>
            <person name="Herman A."/>
            <person name="Abrahante J.E."/>
            <person name="Garbe J."/>
        </authorList>
    </citation>
    <scope>NUCLEOTIDE SEQUENCE</scope>
    <source>
        <strain evidence="1">Duluth1</strain>
        <tissue evidence="1">Whole animal</tissue>
    </source>
</reference>
<gene>
    <name evidence="1" type="ORF">DPMN_035922</name>
</gene>